<keyword evidence="6" id="KW-0800">Toxin</keyword>
<dbReference type="SUPFAM" id="SSF88723">
    <property type="entry name" value="PIN domain-like"/>
    <property type="match status" value="1"/>
</dbReference>
<dbReference type="Proteomes" id="UP000831963">
    <property type="component" value="Chromosome"/>
</dbReference>
<comment type="cofactor">
    <cofactor evidence="6">
        <name>Mg(2+)</name>
        <dbReference type="ChEBI" id="CHEBI:18420"/>
    </cofactor>
</comment>
<feature type="domain" description="PIN" evidence="7">
    <location>
        <begin position="2"/>
        <end position="118"/>
    </location>
</feature>
<protein>
    <recommendedName>
        <fullName evidence="6">Ribonuclease VapC</fullName>
        <shortName evidence="6">RNase VapC</shortName>
        <ecNumber evidence="6">3.1.-.-</ecNumber>
    </recommendedName>
    <alternativeName>
        <fullName evidence="6">Toxin VapC</fullName>
    </alternativeName>
</protein>
<keyword evidence="1 6" id="KW-1277">Toxin-antitoxin system</keyword>
<dbReference type="EC" id="3.1.-.-" evidence="6"/>
<evidence type="ECO:0000256" key="6">
    <source>
        <dbReference type="HAMAP-Rule" id="MF_00265"/>
    </source>
</evidence>
<keyword evidence="2 6" id="KW-0540">Nuclease</keyword>
<evidence type="ECO:0000259" key="7">
    <source>
        <dbReference type="Pfam" id="PF01850"/>
    </source>
</evidence>
<evidence type="ECO:0000313" key="9">
    <source>
        <dbReference type="Proteomes" id="UP000831963"/>
    </source>
</evidence>
<evidence type="ECO:0000313" key="8">
    <source>
        <dbReference type="EMBL" id="UPL13526.1"/>
    </source>
</evidence>
<keyword evidence="4 6" id="KW-0378">Hydrolase</keyword>
<dbReference type="InterPro" id="IPR029060">
    <property type="entry name" value="PIN-like_dom_sf"/>
</dbReference>
<dbReference type="Pfam" id="PF01850">
    <property type="entry name" value="PIN"/>
    <property type="match status" value="1"/>
</dbReference>
<comment type="function">
    <text evidence="6">Toxic component of a toxin-antitoxin (TA) system. An RNase.</text>
</comment>
<comment type="similarity">
    <text evidence="6">Belongs to the PINc/VapC protein family.</text>
</comment>
<dbReference type="InterPro" id="IPR022907">
    <property type="entry name" value="VapC_family"/>
</dbReference>
<feature type="binding site" evidence="6">
    <location>
        <position position="5"/>
    </location>
    <ligand>
        <name>Mg(2+)</name>
        <dbReference type="ChEBI" id="CHEBI:18420"/>
    </ligand>
</feature>
<keyword evidence="3 6" id="KW-0479">Metal-binding</keyword>
<accession>A0ABY4INY4</accession>
<dbReference type="InterPro" id="IPR002716">
    <property type="entry name" value="PIN_dom"/>
</dbReference>
<evidence type="ECO:0000256" key="3">
    <source>
        <dbReference type="ARBA" id="ARBA00022723"/>
    </source>
</evidence>
<proteinExistence type="inferred from homology"/>
<dbReference type="RefSeq" id="WP_247956789.1">
    <property type="nucleotide sequence ID" value="NZ_CP078077.1"/>
</dbReference>
<evidence type="ECO:0000256" key="4">
    <source>
        <dbReference type="ARBA" id="ARBA00022801"/>
    </source>
</evidence>
<evidence type="ECO:0000256" key="5">
    <source>
        <dbReference type="ARBA" id="ARBA00022842"/>
    </source>
</evidence>
<keyword evidence="5 6" id="KW-0460">Magnesium</keyword>
<evidence type="ECO:0000256" key="1">
    <source>
        <dbReference type="ARBA" id="ARBA00022649"/>
    </source>
</evidence>
<name>A0ABY4INY4_9MICO</name>
<dbReference type="CDD" id="cd09874">
    <property type="entry name" value="PIN_MT3492-like"/>
    <property type="match status" value="1"/>
</dbReference>
<gene>
    <name evidence="6" type="primary">vapC</name>
    <name evidence="8" type="ORF">KV396_03170</name>
</gene>
<keyword evidence="9" id="KW-1185">Reference proteome</keyword>
<reference evidence="8 9" key="1">
    <citation type="submission" date="2021-06" db="EMBL/GenBank/DDBJ databases">
        <title>Genome-based taxonomic framework of Microbacterium strains isolated from marine environment, the description of four new species and reclassification of four preexisting species.</title>
        <authorList>
            <person name="Lee S.D."/>
            <person name="Kim S.-M."/>
            <person name="Byeon Y.-S."/>
            <person name="Yang H.L."/>
            <person name="Kim I.S."/>
        </authorList>
    </citation>
    <scope>NUCLEOTIDE SEQUENCE [LARGE SCALE GENOMIC DNA]</scope>
    <source>
        <strain evidence="8 9">SSW1-36</strain>
    </source>
</reference>
<organism evidence="8 9">
    <name type="scientific">Microbacterium galbinum</name>
    <dbReference type="NCBI Taxonomy" id="2851646"/>
    <lineage>
        <taxon>Bacteria</taxon>
        <taxon>Bacillati</taxon>
        <taxon>Actinomycetota</taxon>
        <taxon>Actinomycetes</taxon>
        <taxon>Micrococcales</taxon>
        <taxon>Microbacteriaceae</taxon>
        <taxon>Microbacterium</taxon>
    </lineage>
</organism>
<feature type="binding site" evidence="6">
    <location>
        <position position="93"/>
    </location>
    <ligand>
        <name>Mg(2+)</name>
        <dbReference type="ChEBI" id="CHEBI:18420"/>
    </ligand>
</feature>
<evidence type="ECO:0000256" key="2">
    <source>
        <dbReference type="ARBA" id="ARBA00022722"/>
    </source>
</evidence>
<dbReference type="HAMAP" id="MF_00265">
    <property type="entry name" value="VapC_Nob1"/>
    <property type="match status" value="1"/>
</dbReference>
<dbReference type="EMBL" id="CP078077">
    <property type="protein sequence ID" value="UPL13526.1"/>
    <property type="molecule type" value="Genomic_DNA"/>
</dbReference>
<dbReference type="Gene3D" id="3.40.50.1010">
    <property type="entry name" value="5'-nuclease"/>
    <property type="match status" value="1"/>
</dbReference>
<sequence length="145" mass="15448">MIYVDACILIYALEDTGARGDAVRAALAQVDAPVASSPLALHECLIRSLRERNVEVRDRYLALFDHLVMIDLDAAVFVRAAELRADFGLKTPDSLHLAAAQISGCTELWTNDRRLATASRGLAVDVVGGSDVAGSGVARQGSLRG</sequence>